<name>A0ABU6NYC1_9BACI</name>
<dbReference type="EMBL" id="JARTFS010000009">
    <property type="protein sequence ID" value="MED4402124.1"/>
    <property type="molecule type" value="Genomic_DNA"/>
</dbReference>
<organism evidence="1 2">
    <name type="scientific">Metabacillus fastidiosus</name>
    <dbReference type="NCBI Taxonomy" id="1458"/>
    <lineage>
        <taxon>Bacteria</taxon>
        <taxon>Bacillati</taxon>
        <taxon>Bacillota</taxon>
        <taxon>Bacilli</taxon>
        <taxon>Bacillales</taxon>
        <taxon>Bacillaceae</taxon>
        <taxon>Metabacillus</taxon>
    </lineage>
</organism>
<sequence>MLDQYKKIEIDKWIEEQLEEENSSVLGKFMAKAYREFGEFEIHVYILKKWLESFSNHFI</sequence>
<protein>
    <submittedName>
        <fullName evidence="1">Uncharacterized protein</fullName>
    </submittedName>
</protein>
<evidence type="ECO:0000313" key="2">
    <source>
        <dbReference type="Proteomes" id="UP001342826"/>
    </source>
</evidence>
<keyword evidence="2" id="KW-1185">Reference proteome</keyword>
<proteinExistence type="predicted"/>
<comment type="caution">
    <text evidence="1">The sequence shown here is derived from an EMBL/GenBank/DDBJ whole genome shotgun (WGS) entry which is preliminary data.</text>
</comment>
<evidence type="ECO:0000313" key="1">
    <source>
        <dbReference type="EMBL" id="MED4402124.1"/>
    </source>
</evidence>
<reference evidence="1 2" key="1">
    <citation type="submission" date="2023-03" db="EMBL/GenBank/DDBJ databases">
        <title>Bacillus Genome Sequencing.</title>
        <authorList>
            <person name="Dunlap C."/>
        </authorList>
    </citation>
    <scope>NUCLEOTIDE SEQUENCE [LARGE SCALE GENOMIC DNA]</scope>
    <source>
        <strain evidence="1 2">NRS-1717</strain>
    </source>
</reference>
<dbReference type="GeneID" id="301143311"/>
<gene>
    <name evidence="1" type="ORF">P9271_12435</name>
</gene>
<accession>A0ABU6NYC1</accession>
<dbReference type="Proteomes" id="UP001342826">
    <property type="component" value="Unassembled WGS sequence"/>
</dbReference>
<dbReference type="RefSeq" id="WP_066235646.1">
    <property type="nucleotide sequence ID" value="NZ_JARTFS010000009.1"/>
</dbReference>